<evidence type="ECO:0000313" key="3">
    <source>
        <dbReference type="EMBL" id="BDS13154.1"/>
    </source>
</evidence>
<dbReference type="NCBIfam" id="TIGR04183">
    <property type="entry name" value="Por_Secre_tail"/>
    <property type="match status" value="1"/>
</dbReference>
<dbReference type="AlphaFoldDB" id="A0A915YHA9"/>
<feature type="domain" description="Secretion system C-terminal sorting" evidence="2">
    <location>
        <begin position="409"/>
        <end position="478"/>
    </location>
</feature>
<feature type="chain" id="PRO_5038115717" evidence="1">
    <location>
        <begin position="26"/>
        <end position="480"/>
    </location>
</feature>
<keyword evidence="1" id="KW-0732">Signal</keyword>
<dbReference type="RefSeq" id="WP_264788450.1">
    <property type="nucleotide sequence ID" value="NZ_AP026867.1"/>
</dbReference>
<gene>
    <name evidence="3" type="ORF">AsAng_0038820</name>
</gene>
<dbReference type="InterPro" id="IPR026444">
    <property type="entry name" value="Secre_tail"/>
</dbReference>
<feature type="signal peptide" evidence="1">
    <location>
        <begin position="1"/>
        <end position="25"/>
    </location>
</feature>
<dbReference type="InterPro" id="IPR011055">
    <property type="entry name" value="Dup_hybrid_motif"/>
</dbReference>
<proteinExistence type="predicted"/>
<dbReference type="PROSITE" id="PS51257">
    <property type="entry name" value="PROKAR_LIPOPROTEIN"/>
    <property type="match status" value="1"/>
</dbReference>
<reference evidence="3" key="1">
    <citation type="submission" date="2022-09" db="EMBL/GenBank/DDBJ databases">
        <title>Aureispira anguillicida sp. nov., isolated from Leptocephalus of Japanese eel Anguilla japonica.</title>
        <authorList>
            <person name="Yuasa K."/>
            <person name="Mekata T."/>
            <person name="Ikunari K."/>
        </authorList>
    </citation>
    <scope>NUCLEOTIDE SEQUENCE</scope>
    <source>
        <strain evidence="3">EL160426</strain>
    </source>
</reference>
<dbReference type="KEGG" id="aup:AsAng_0038820"/>
<protein>
    <submittedName>
        <fullName evidence="3">T9SS type A sorting domain-containing protein</fullName>
    </submittedName>
</protein>
<evidence type="ECO:0000256" key="1">
    <source>
        <dbReference type="SAM" id="SignalP"/>
    </source>
</evidence>
<dbReference type="EMBL" id="AP026867">
    <property type="protein sequence ID" value="BDS13154.1"/>
    <property type="molecule type" value="Genomic_DNA"/>
</dbReference>
<organism evidence="3 4">
    <name type="scientific">Aureispira anguillae</name>
    <dbReference type="NCBI Taxonomy" id="2864201"/>
    <lineage>
        <taxon>Bacteria</taxon>
        <taxon>Pseudomonadati</taxon>
        <taxon>Bacteroidota</taxon>
        <taxon>Saprospiria</taxon>
        <taxon>Saprospirales</taxon>
        <taxon>Saprospiraceae</taxon>
        <taxon>Aureispira</taxon>
    </lineage>
</organism>
<dbReference type="Proteomes" id="UP001060919">
    <property type="component" value="Chromosome"/>
</dbReference>
<evidence type="ECO:0000259" key="2">
    <source>
        <dbReference type="Pfam" id="PF18962"/>
    </source>
</evidence>
<dbReference type="Gene3D" id="2.70.70.10">
    <property type="entry name" value="Glucose Permease (Domain IIA)"/>
    <property type="match status" value="1"/>
</dbReference>
<name>A0A915YHA9_9BACT</name>
<keyword evidence="4" id="KW-1185">Reference proteome</keyword>
<accession>A0A915YHA9</accession>
<evidence type="ECO:0000313" key="4">
    <source>
        <dbReference type="Proteomes" id="UP001060919"/>
    </source>
</evidence>
<sequence>MNFIKDTATPWLLSLGCLWSGAAFAQVMTTNAYRDTSIAYIEQDPSKYNFAYPICADILTTTTYSPSNDGLYFKASYGHRYLSSRSTKTDNHGGFDYWSTITCDSVNYNSANKIAILCMCDGYISEVLNGPDSVLEQTSKGRSVQVTCDSLPQALGGNIVINYRHLSSLGSLASLADTMPANTVLIHKGDTIGIMGESGYTANVHLHLSAKAIHPLYGNTYIHTARLFDPTLYPNVLAPLHEAKIELLQNWSDRALFRIIWPYNQTINRFEFSNAAFSAVFDKEAAYDKGASIRDEHDCIAGFKVFAYQFNGKQTALTRYNSEKVNMPAVYPASPQRDTNLSLYHYVHIPIVYDSVAFVYDFLVENLPTGYDKDSFVVRLSDVWGNTVEGRLVALTTATALSNSSKILLYPNPASERTNLEFKDTMTKSVRILNLCGKEIYGTTTNATYMFFDLIELPTGIYFVQVVSERKNELLKLIKR</sequence>
<dbReference type="Pfam" id="PF18962">
    <property type="entry name" value="Por_Secre_tail"/>
    <property type="match status" value="1"/>
</dbReference>